<organism evidence="1">
    <name type="scientific">hydrothermal vent metagenome</name>
    <dbReference type="NCBI Taxonomy" id="652676"/>
    <lineage>
        <taxon>unclassified sequences</taxon>
        <taxon>metagenomes</taxon>
        <taxon>ecological metagenomes</taxon>
    </lineage>
</organism>
<proteinExistence type="predicted"/>
<name>A0A3B1DCN9_9ZZZZ</name>
<protein>
    <submittedName>
        <fullName evidence="1">Uncharacterized protein</fullName>
    </submittedName>
</protein>
<dbReference type="AlphaFoldDB" id="A0A3B1DCN9"/>
<gene>
    <name evidence="1" type="ORF">MNBD_NITROSPIRAE03-1071</name>
</gene>
<evidence type="ECO:0000313" key="1">
    <source>
        <dbReference type="EMBL" id="VAX29475.1"/>
    </source>
</evidence>
<sequence>MKKYFVFMSFMIMAVSVALLSIPVKASAADLQVKWFGYSQ</sequence>
<reference evidence="1" key="1">
    <citation type="submission" date="2018-06" db="EMBL/GenBank/DDBJ databases">
        <authorList>
            <person name="Zhirakovskaya E."/>
        </authorList>
    </citation>
    <scope>NUCLEOTIDE SEQUENCE</scope>
</reference>
<dbReference type="EMBL" id="UOGI01000055">
    <property type="protein sequence ID" value="VAX29475.1"/>
    <property type="molecule type" value="Genomic_DNA"/>
</dbReference>
<accession>A0A3B1DCN9</accession>
<feature type="non-terminal residue" evidence="1">
    <location>
        <position position="40"/>
    </location>
</feature>